<dbReference type="Proteomes" id="UP001159179">
    <property type="component" value="Unassembled WGS sequence"/>
</dbReference>
<proteinExistence type="predicted"/>
<comment type="caution">
    <text evidence="1">The sequence shown here is derived from an EMBL/GenBank/DDBJ whole genome shotgun (WGS) entry which is preliminary data.</text>
</comment>
<name>A0AAW6SN45_9BACI</name>
<sequence>MTLNLIFVTVTIKKRKQSLEDCVHEQRINQIIDENKMKYCELFYRNM</sequence>
<dbReference type="EMBL" id="JAROYP010000002">
    <property type="protein sequence ID" value="MDH5160210.1"/>
    <property type="molecule type" value="Genomic_DNA"/>
</dbReference>
<organism evidence="1 2">
    <name type="scientific">Heyndrickxia oleronia</name>
    <dbReference type="NCBI Taxonomy" id="38875"/>
    <lineage>
        <taxon>Bacteria</taxon>
        <taxon>Bacillati</taxon>
        <taxon>Bacillota</taxon>
        <taxon>Bacilli</taxon>
        <taxon>Bacillales</taxon>
        <taxon>Bacillaceae</taxon>
        <taxon>Heyndrickxia</taxon>
    </lineage>
</organism>
<evidence type="ECO:0000313" key="2">
    <source>
        <dbReference type="Proteomes" id="UP001159179"/>
    </source>
</evidence>
<reference evidence="1" key="1">
    <citation type="submission" date="2023-03" db="EMBL/GenBank/DDBJ databases">
        <title>Bacterial isolates from washroom surfaces on a university campus.</title>
        <authorList>
            <person name="Holman D.B."/>
            <person name="Gzyl K.E."/>
            <person name="Taheri A.E."/>
        </authorList>
    </citation>
    <scope>NUCLEOTIDE SEQUENCE</scope>
    <source>
        <strain evidence="1">RD03</strain>
    </source>
</reference>
<dbReference type="Pfam" id="PF09501">
    <property type="entry name" value="Bac_small_YrzI"/>
    <property type="match status" value="1"/>
</dbReference>
<dbReference type="AlphaFoldDB" id="A0AAW6SN45"/>
<evidence type="ECO:0000313" key="1">
    <source>
        <dbReference type="EMBL" id="MDH5160210.1"/>
    </source>
</evidence>
<gene>
    <name evidence="1" type="ORF">P5X88_04620</name>
</gene>
<dbReference type="RefSeq" id="WP_078109906.1">
    <property type="nucleotide sequence ID" value="NZ_BOQX01000002.1"/>
</dbReference>
<dbReference type="InterPro" id="IPR012655">
    <property type="entry name" value="YrzI"/>
</dbReference>
<dbReference type="GeneID" id="79867248"/>
<accession>A0AAW6SN45</accession>
<protein>
    <submittedName>
        <fullName evidence="1">YrzI family small protein</fullName>
    </submittedName>
</protein>